<dbReference type="AlphaFoldDB" id="A0A077WHZ7"/>
<evidence type="ECO:0000256" key="3">
    <source>
        <dbReference type="SAM" id="MobiDB-lite"/>
    </source>
</evidence>
<dbReference type="OrthoDB" id="10251809at2759"/>
<feature type="compositionally biased region" description="Low complexity" evidence="3">
    <location>
        <begin position="402"/>
        <end position="417"/>
    </location>
</feature>
<name>A0A077WHZ7_9FUNG</name>
<gene>
    <name evidence="6" type="ORF">LRAMOSA01340</name>
</gene>
<keyword evidence="2" id="KW-0677">Repeat</keyword>
<dbReference type="Pfam" id="PF24681">
    <property type="entry name" value="Kelch_KLHDC2_KLHL20_DRC7"/>
    <property type="match status" value="1"/>
</dbReference>
<keyword evidence="4" id="KW-1133">Transmembrane helix</keyword>
<evidence type="ECO:0000256" key="1">
    <source>
        <dbReference type="ARBA" id="ARBA00022441"/>
    </source>
</evidence>
<dbReference type="EMBL" id="LK023324">
    <property type="protein sequence ID" value="CDS07391.1"/>
    <property type="molecule type" value="Genomic_DNA"/>
</dbReference>
<feature type="region of interest" description="Disordered" evidence="3">
    <location>
        <begin position="468"/>
        <end position="524"/>
    </location>
</feature>
<keyword evidence="4" id="KW-0472">Membrane</keyword>
<evidence type="ECO:0000256" key="4">
    <source>
        <dbReference type="SAM" id="Phobius"/>
    </source>
</evidence>
<evidence type="ECO:0000313" key="6">
    <source>
        <dbReference type="EMBL" id="CDS07391.1"/>
    </source>
</evidence>
<dbReference type="InterPro" id="IPR015915">
    <property type="entry name" value="Kelch-typ_b-propeller"/>
</dbReference>
<feature type="chain" id="PRO_5001726189" description="Galactose oxidase" evidence="5">
    <location>
        <begin position="27"/>
        <end position="524"/>
    </location>
</feature>
<dbReference type="Gene3D" id="2.120.10.80">
    <property type="entry name" value="Kelch-type beta propeller"/>
    <property type="match status" value="2"/>
</dbReference>
<keyword evidence="1" id="KW-0880">Kelch repeat</keyword>
<sequence>MHIKKGLLANAILPAWLLLTVVSAESHPNQYAGGCALVSKSIYCFGGTNTAAGYYDYEPNANFYSLDVSGPVDRVQNASSWQRVTAVGDTRPTVNMWFGMSSLPNQDTFVITGGVGYANGNSLGNPVMMYNATSSSWSAITSQPFDQTEMNALVPDTQRKDRYFIYGGRKDRLTGYTNVSESESYVTTPKFLSTNDLQWSIATEQPVSGRIRHAGVQGKDGRYYFFGGEYSSSTYNETSNYTTYGLTEADLSQILIYDETKGWEVVQTASGTVPSQRWHHTATLLSNGNILIYGGSQASVKVGDNNFIHLEPVDDTAYVLNTDTMTWSDISSAIQPKEGGDTLASLQHRRFGHSAMLVGNDSLFIMFGKTSNSSFADGFLILNTTSWIISNYYPGLDAAVGSSDGSDTNSGTPGSNSDNGSGGGSGGGLSGGAIAGVVVGVVVGVGLIGAAAAFLFIRRRRRHSRIPEEPIKKAPLSDGSLSDNNEHTAALPRSPDTPAPPYSVATKPDSVPRLTLAPVKPDGA</sequence>
<feature type="signal peptide" evidence="5">
    <location>
        <begin position="1"/>
        <end position="26"/>
    </location>
</feature>
<evidence type="ECO:0000256" key="5">
    <source>
        <dbReference type="SAM" id="SignalP"/>
    </source>
</evidence>
<feature type="region of interest" description="Disordered" evidence="3">
    <location>
        <begin position="402"/>
        <end position="425"/>
    </location>
</feature>
<proteinExistence type="predicted"/>
<keyword evidence="4" id="KW-0812">Transmembrane</keyword>
<reference evidence="6" key="1">
    <citation type="journal article" date="2014" name="Genome Announc.">
        <title>De novo whole-genome sequence and genome annotation of Lichtheimia ramosa.</title>
        <authorList>
            <person name="Linde J."/>
            <person name="Schwartze V."/>
            <person name="Binder U."/>
            <person name="Lass-Florl C."/>
            <person name="Voigt K."/>
            <person name="Horn F."/>
        </authorList>
    </citation>
    <scope>NUCLEOTIDE SEQUENCE</scope>
    <source>
        <strain evidence="6">JMRC FSU:6197</strain>
    </source>
</reference>
<dbReference type="PANTHER" id="PTHR46093">
    <property type="entry name" value="ACYL-COA-BINDING DOMAIN-CONTAINING PROTEIN 5"/>
    <property type="match status" value="1"/>
</dbReference>
<feature type="transmembrane region" description="Helical" evidence="4">
    <location>
        <begin position="433"/>
        <end position="457"/>
    </location>
</feature>
<evidence type="ECO:0000256" key="2">
    <source>
        <dbReference type="ARBA" id="ARBA00022737"/>
    </source>
</evidence>
<dbReference type="PANTHER" id="PTHR46093:SF18">
    <property type="entry name" value="FIBRONECTIN TYPE-III DOMAIN-CONTAINING PROTEIN"/>
    <property type="match status" value="1"/>
</dbReference>
<accession>A0A077WHZ7</accession>
<evidence type="ECO:0008006" key="7">
    <source>
        <dbReference type="Google" id="ProtNLM"/>
    </source>
</evidence>
<dbReference type="SUPFAM" id="SSF117281">
    <property type="entry name" value="Kelch motif"/>
    <property type="match status" value="2"/>
</dbReference>
<keyword evidence="5" id="KW-0732">Signal</keyword>
<protein>
    <recommendedName>
        <fullName evidence="7">Galactose oxidase</fullName>
    </recommendedName>
</protein>
<organism evidence="6">
    <name type="scientific">Lichtheimia ramosa</name>
    <dbReference type="NCBI Taxonomy" id="688394"/>
    <lineage>
        <taxon>Eukaryota</taxon>
        <taxon>Fungi</taxon>
        <taxon>Fungi incertae sedis</taxon>
        <taxon>Mucoromycota</taxon>
        <taxon>Mucoromycotina</taxon>
        <taxon>Mucoromycetes</taxon>
        <taxon>Mucorales</taxon>
        <taxon>Lichtheimiaceae</taxon>
        <taxon>Lichtheimia</taxon>
    </lineage>
</organism>